<gene>
    <name evidence="4" type="ORF">B7P43_G02879</name>
</gene>
<evidence type="ECO:0000313" key="5">
    <source>
        <dbReference type="Proteomes" id="UP000235965"/>
    </source>
</evidence>
<dbReference type="GO" id="GO:0000463">
    <property type="term" value="P:maturation of LSU-rRNA from tricistronic rRNA transcript (SSU-rRNA, 5.8S rRNA, LSU-rRNA)"/>
    <property type="evidence" value="ECO:0007669"/>
    <property type="project" value="TreeGrafter"/>
</dbReference>
<organism evidence="4 5">
    <name type="scientific">Cryptotermes secundus</name>
    <dbReference type="NCBI Taxonomy" id="105785"/>
    <lineage>
        <taxon>Eukaryota</taxon>
        <taxon>Metazoa</taxon>
        <taxon>Ecdysozoa</taxon>
        <taxon>Arthropoda</taxon>
        <taxon>Hexapoda</taxon>
        <taxon>Insecta</taxon>
        <taxon>Pterygota</taxon>
        <taxon>Neoptera</taxon>
        <taxon>Polyneoptera</taxon>
        <taxon>Dictyoptera</taxon>
        <taxon>Blattodea</taxon>
        <taxon>Blattoidea</taxon>
        <taxon>Termitoidae</taxon>
        <taxon>Kalotermitidae</taxon>
        <taxon>Cryptotermitinae</taxon>
        <taxon>Cryptotermes</taxon>
    </lineage>
</organism>
<dbReference type="Pfam" id="PF16201">
    <property type="entry name" value="NopRA1"/>
    <property type="match status" value="1"/>
</dbReference>
<dbReference type="InterPro" id="IPR021714">
    <property type="entry name" value="URB1_N"/>
</dbReference>
<dbReference type="InParanoid" id="A0A2J7QG37"/>
<name>A0A2J7QG37_9NEOP</name>
<feature type="domain" description="URB1 N-terminal" evidence="2">
    <location>
        <begin position="72"/>
        <end position="397"/>
    </location>
</feature>
<comment type="caution">
    <text evidence="4">The sequence shown here is derived from an EMBL/GenBank/DDBJ whole genome shotgun (WGS) entry which is preliminary data.</text>
</comment>
<dbReference type="EMBL" id="NEVH01014836">
    <property type="protein sequence ID" value="PNF27542.1"/>
    <property type="molecule type" value="Genomic_DNA"/>
</dbReference>
<dbReference type="GO" id="GO:0005730">
    <property type="term" value="C:nucleolus"/>
    <property type="evidence" value="ECO:0007669"/>
    <property type="project" value="TreeGrafter"/>
</dbReference>
<evidence type="ECO:0000259" key="2">
    <source>
        <dbReference type="Pfam" id="PF11707"/>
    </source>
</evidence>
<dbReference type="Pfam" id="PF11707">
    <property type="entry name" value="Npa1"/>
    <property type="match status" value="1"/>
</dbReference>
<feature type="region of interest" description="Disordered" evidence="1">
    <location>
        <begin position="1"/>
        <end position="21"/>
    </location>
</feature>
<dbReference type="InterPro" id="IPR039844">
    <property type="entry name" value="URB1"/>
</dbReference>
<sequence>MLVKKKRKSGYGDQRSEDPPAKRAHLFSASVFRKRLKGEDAITAMKEFVSLCKSPEAENVILQYLEAGGGAQELLGLLQSEHKKNMGYIVPVFSALQYIIMKTLTEAQKYRLSVEEACKHLLNYHLSTIHNMLSLKSTPKHRQIVLKLLAAIVTLSPQLARMILSHVKISPQLWAVLVKHTKPVDKSVRTNFIHFLLAFLFDGCVSIIRPLLEIKGLLTSIIPGLLYDSSDTVHLVLTTLQDRVLMNMSISKTAKLHTFNTAVVRSLLALYDWKGPLKWNPTRKNQNDEIVGTNENEDVQQEEEKQIVADAVHDFLQVLCTSHKYGIIFHDRSIGTSGKKHNELLQTVLENLERPWEHEQKAELVLKILIACPDLMKCILLNTEPYLEPRVSVKWLKAVNFVKQLVQNMNPEQTLKPYADCLTVHQIKNVVHTLTMPSVLLRAIGMGMLQHRQLVIRHEALLLLLAMMRQFSRFITSIEQWNLFDEAVENSFKQSIMKELPNAEVLLSLWNMALSPPAESEEEEDSQFGPSIPEQNLRSHLLAVMDLFLLYNKCFPHILDIPSSVNFLADIEQMLGNEEDCEAVAIIQERVLQLLITLDSFAFTPDKEMFGDAIERLSYLVDYPSAKIQARNILCILLINTGLFEGVLSEVFVWLHCCLTVPAEHRKSVIRLLVDAIVRVSQNPETYIDFIAQCEEAAEDTKQVLESSRLEDIFDELLEASDYEVDGEKMKESENALPAAVTLSPLLPGVLETAAAMSDNDHFEGIKYFISCVVTHLLHCQTSSGILLHLIQRWSGLLPSAVMMYVCGWSSERSPQPLKKPFGSQSPESKISKALLQPVEYSISRILGLDMDPSLIINEINASNPMMDPTEYFNSDRSCIRDSIHMLLLYKLCVFHMTQLASHGELTKELKDNCKEALLSLLLVVSHLDKKHQDEVAEASWKEKAHLLDQEQLSLHCLKHTFTHPILLQSFTPIYRKKQITEKLVTELVLELLKFSSFSRTDMMTLSGILKPFKQKLIQQIIGRLKKNKLLCLNMENVIPFVKLFELSFPEVLKLMDHLVAVPTEVLICISDDSHSLSVWGCLLVQLLGCCITLHKPLRAVMVTAVANHVAQLAKQEQLHSTLMEEHFLQYLEQFPHHLEHIQTRLLQCLLQQQAVSSSSVKLCSLLLSRRPVLIHDFISLVRQSKNLRQNAAIVLPLLSAAFKSSTPIEQNILNKMYSEYSAEIQVALLSPSEAADWLKSYSSVVVQLMHKCIDFDVCKDLYHKMKSTAAKVDRYENFYINIVKCLFTKMATNPNDSEMCQIDFMLLILEMLVSLPTENVLDEKQMENMCQALQDCVVLIDGKQGISAPMKKSTVWLSFIKMSLKFGLQPHQDTSGKLLGTLAMLCDIIYENNAEEPQINEVYQWTLSHSEFLNVMLGKTPKKCKLTELLLLLVKKDPSVMLSSHIPVLLGSYNATLEMTDQLVLQLLQMYEAGGVSLYECRPYLWGEAAVSYYSVKSDMGMSLWRQPQANQVLELLDEDCILETIKNFPLSRGLNAPECAKYEHKVYDPAFLLPLFSHLLAPEAVVHTHKFISSGGLAVTLAALCSTCEDTRAAAYHVIARLYFHVEACRNVKERLLGLQFLDALRNGVVSLKNKTPNPQLACIIATFLARTSLILPQTHHAMYIPLQNFIIAKLSLNLNTVPEFFTFFHSSEVEFRMYRLWILQIIRDGMKSDLDFQISQRCVVFKLLLSFYSSVLADDDTKKLILEVIESTVKIPTPAELLVTTYGLLSWLHQTIRQFSQDDTILISTTIDIISSFQTILLNSSELKDGKKVKKKSSMIQHLPHHILLLMLDLLPKLGSKLAVSDLRKYLHMMQAVISFENSRATCSLISTQKMFEIVQRSKAILGSVSDCEDLLAYGCKFAPATQGGSSECGLGSDNEQAVCHLRNLTVKWLQRMYNSQAAV</sequence>
<proteinExistence type="predicted"/>
<dbReference type="PANTHER" id="PTHR13500:SF0">
    <property type="entry name" value="NUCLEOLAR PRE-RIBOSOMAL-ASSOCIATED PROTEIN 1"/>
    <property type="match status" value="1"/>
</dbReference>
<feature type="domain" description="URB1 C-terminal" evidence="3">
    <location>
        <begin position="1579"/>
        <end position="1774"/>
    </location>
</feature>
<evidence type="ECO:0000313" key="4">
    <source>
        <dbReference type="EMBL" id="PNF27542.1"/>
    </source>
</evidence>
<dbReference type="Proteomes" id="UP000235965">
    <property type="component" value="Unassembled WGS sequence"/>
</dbReference>
<evidence type="ECO:0008006" key="6">
    <source>
        <dbReference type="Google" id="ProtNLM"/>
    </source>
</evidence>
<dbReference type="OrthoDB" id="72892at2759"/>
<dbReference type="PANTHER" id="PTHR13500">
    <property type="entry name" value="NUCLEOLAR PRERIBOSOMAL-ASSOCIATED PROTEIN 1"/>
    <property type="match status" value="1"/>
</dbReference>
<dbReference type="InterPro" id="IPR032436">
    <property type="entry name" value="URB1_C"/>
</dbReference>
<dbReference type="FunCoup" id="A0A2J7QG37">
    <property type="interactions" value="567"/>
</dbReference>
<keyword evidence="5" id="KW-1185">Reference proteome</keyword>
<accession>A0A2J7QG37</accession>
<dbReference type="GO" id="GO:0000466">
    <property type="term" value="P:maturation of 5.8S rRNA from tricistronic rRNA transcript (SSU-rRNA, 5.8S rRNA, LSU-rRNA)"/>
    <property type="evidence" value="ECO:0007669"/>
    <property type="project" value="TreeGrafter"/>
</dbReference>
<evidence type="ECO:0000256" key="1">
    <source>
        <dbReference type="SAM" id="MobiDB-lite"/>
    </source>
</evidence>
<protein>
    <recommendedName>
        <fullName evidence="6">Nucleolar pre-ribosomal-associated protein 1</fullName>
    </recommendedName>
</protein>
<dbReference type="STRING" id="105785.A0A2J7QG37"/>
<evidence type="ECO:0000259" key="3">
    <source>
        <dbReference type="Pfam" id="PF16201"/>
    </source>
</evidence>
<reference evidence="4 5" key="1">
    <citation type="submission" date="2017-12" db="EMBL/GenBank/DDBJ databases">
        <title>Hemimetabolous genomes reveal molecular basis of termite eusociality.</title>
        <authorList>
            <person name="Harrison M.C."/>
            <person name="Jongepier E."/>
            <person name="Robertson H.M."/>
            <person name="Arning N."/>
            <person name="Bitard-Feildel T."/>
            <person name="Chao H."/>
            <person name="Childers C.P."/>
            <person name="Dinh H."/>
            <person name="Doddapaneni H."/>
            <person name="Dugan S."/>
            <person name="Gowin J."/>
            <person name="Greiner C."/>
            <person name="Han Y."/>
            <person name="Hu H."/>
            <person name="Hughes D.S.T."/>
            <person name="Huylmans A.-K."/>
            <person name="Kemena C."/>
            <person name="Kremer L.P.M."/>
            <person name="Lee S.L."/>
            <person name="Lopez-Ezquerra A."/>
            <person name="Mallet L."/>
            <person name="Monroy-Kuhn J.M."/>
            <person name="Moser A."/>
            <person name="Murali S.C."/>
            <person name="Muzny D.M."/>
            <person name="Otani S."/>
            <person name="Piulachs M.-D."/>
            <person name="Poelchau M."/>
            <person name="Qu J."/>
            <person name="Schaub F."/>
            <person name="Wada-Katsumata A."/>
            <person name="Worley K.C."/>
            <person name="Xie Q."/>
            <person name="Ylla G."/>
            <person name="Poulsen M."/>
            <person name="Gibbs R.A."/>
            <person name="Schal C."/>
            <person name="Richards S."/>
            <person name="Belles X."/>
            <person name="Korb J."/>
            <person name="Bornberg-Bauer E."/>
        </authorList>
    </citation>
    <scope>NUCLEOTIDE SEQUENCE [LARGE SCALE GENOMIC DNA]</scope>
    <source>
        <tissue evidence="4">Whole body</tissue>
    </source>
</reference>